<gene>
    <name evidence="2" type="ORF">HNR70_002640</name>
</gene>
<evidence type="ECO:0000313" key="2">
    <source>
        <dbReference type="EMBL" id="MBB5832827.1"/>
    </source>
</evidence>
<dbReference type="EMBL" id="JACHLZ010000001">
    <property type="protein sequence ID" value="MBB5832827.1"/>
    <property type="molecule type" value="Genomic_DNA"/>
</dbReference>
<organism evidence="2 3">
    <name type="scientific">Brachybacterium aquaticum</name>
    <dbReference type="NCBI Taxonomy" id="1432564"/>
    <lineage>
        <taxon>Bacteria</taxon>
        <taxon>Bacillati</taxon>
        <taxon>Actinomycetota</taxon>
        <taxon>Actinomycetes</taxon>
        <taxon>Micrococcales</taxon>
        <taxon>Dermabacteraceae</taxon>
        <taxon>Brachybacterium</taxon>
    </lineage>
</organism>
<feature type="compositionally biased region" description="Gly residues" evidence="1">
    <location>
        <begin position="9"/>
        <end position="19"/>
    </location>
</feature>
<dbReference type="RefSeq" id="WP_184326087.1">
    <property type="nucleotide sequence ID" value="NZ_JACHLZ010000001.1"/>
</dbReference>
<sequence>MRGLRRRGAGGAESTGGGRPRLTRRELAVAALTLGPSAAAMLAGCTGESEPETPETPDPTPVNELGVEVPAPSGEVSAVLDAAGDSVGVMLRDAEGEDFWADDFLYTRDALPSLLWQTDADVLWVIATDGSATRIAADDSGAWLMEEDAEVPEEISARL</sequence>
<feature type="region of interest" description="Disordered" evidence="1">
    <location>
        <begin position="1"/>
        <end position="23"/>
    </location>
</feature>
<proteinExistence type="predicted"/>
<protein>
    <submittedName>
        <fullName evidence="2">Uncharacterized protein</fullName>
    </submittedName>
</protein>
<feature type="region of interest" description="Disordered" evidence="1">
    <location>
        <begin position="43"/>
        <end position="63"/>
    </location>
</feature>
<evidence type="ECO:0000313" key="3">
    <source>
        <dbReference type="Proteomes" id="UP000588158"/>
    </source>
</evidence>
<evidence type="ECO:0000256" key="1">
    <source>
        <dbReference type="SAM" id="MobiDB-lite"/>
    </source>
</evidence>
<dbReference type="Proteomes" id="UP000588158">
    <property type="component" value="Unassembled WGS sequence"/>
</dbReference>
<accession>A0A841AFW7</accession>
<dbReference type="AlphaFoldDB" id="A0A841AFW7"/>
<keyword evidence="3" id="KW-1185">Reference proteome</keyword>
<reference evidence="2 3" key="1">
    <citation type="submission" date="2020-08" db="EMBL/GenBank/DDBJ databases">
        <title>Sequencing the genomes of 1000 actinobacteria strains.</title>
        <authorList>
            <person name="Klenk H.-P."/>
        </authorList>
    </citation>
    <scope>NUCLEOTIDE SEQUENCE [LARGE SCALE GENOMIC DNA]</scope>
    <source>
        <strain evidence="2 3">DSM 28796</strain>
    </source>
</reference>
<comment type="caution">
    <text evidence="2">The sequence shown here is derived from an EMBL/GenBank/DDBJ whole genome shotgun (WGS) entry which is preliminary data.</text>
</comment>
<name>A0A841AFW7_9MICO</name>